<feature type="transmembrane region" description="Helical" evidence="5">
    <location>
        <begin position="62"/>
        <end position="90"/>
    </location>
</feature>
<dbReference type="Pfam" id="PF13515">
    <property type="entry name" value="FUSC_2"/>
    <property type="match status" value="1"/>
</dbReference>
<evidence type="ECO:0000256" key="5">
    <source>
        <dbReference type="SAM" id="Phobius"/>
    </source>
</evidence>
<feature type="domain" description="Integral membrane bound transporter" evidence="6">
    <location>
        <begin position="353"/>
        <end position="480"/>
    </location>
</feature>
<organism evidence="7 8">
    <name type="scientific">Paraburkholderia panacisoli</name>
    <dbReference type="NCBI Taxonomy" id="2603818"/>
    <lineage>
        <taxon>Bacteria</taxon>
        <taxon>Pseudomonadati</taxon>
        <taxon>Pseudomonadota</taxon>
        <taxon>Betaproteobacteria</taxon>
        <taxon>Burkholderiales</taxon>
        <taxon>Burkholderiaceae</taxon>
        <taxon>Paraburkholderia</taxon>
    </lineage>
</organism>
<sequence length="664" mass="69791">MRRGPACGIAPYPSGCERMKRPHRPAPNVAAPAHVPFGIRALFSLRKSARRWPVACRAALSIGLLVAVGWLTGNIAAGLTATIGAFTSLYASERPYHNRARVLAGIALSFAVVVSLGMAVQQLPLMAVPLLVVIAMVATFVCHAIKIGPPGAYMFALACAAGTSVPAAHMAFYHAGLLVLAGGAVSWIVHMTGALVSPRGPERAAVVAAAQAVAQFAEAVDAGTDADANAQARHDAALSLHAAWATLVSYQSSDSRRDAVLAHLLALNRELHLLFAACVDSTDSRAASQTVLADRAREVGRRVASAGEHSTSTYAFDVPLGRLRSTELIREAFRRGSPASIVAARVGIAVAVAGAIGAVFGVERAYWAMAAAVLVLHQGLDWERTVRRGVERTIGTLVGLALASAIFAIHPEGPWLALTMMSLQFLVEMLITRNYAFAVVFVTSIALLIASGGQRVAEPGALLWARGLDTAIGCGVGLLVYMFFKTRGSPMSIRQRIVLALATVQTVLEHLASGCVTTPGGLRARRDLQHGIFALIESYEVEAGGLAGERALAARMRPAIFATQRLGYKVLAACWVLEATAREQIILAASTDASPDELANAAAVLEEIIGTLRANGTGPAALQPLPDFLRGEIEELREWLACGSSNRGANARRGEDGQRSAASS</sequence>
<protein>
    <submittedName>
        <fullName evidence="7">FUSC family protein</fullName>
    </submittedName>
</protein>
<comment type="subcellular location">
    <subcellularLocation>
        <location evidence="1">Membrane</location>
        <topology evidence="1">Multi-pass membrane protein</topology>
    </subcellularLocation>
</comment>
<proteinExistence type="predicted"/>
<feature type="transmembrane region" description="Helical" evidence="5">
    <location>
        <begin position="462"/>
        <end position="484"/>
    </location>
</feature>
<evidence type="ECO:0000256" key="3">
    <source>
        <dbReference type="ARBA" id="ARBA00022989"/>
    </source>
</evidence>
<gene>
    <name evidence="7" type="ORF">FVF58_25330</name>
</gene>
<keyword evidence="4 5" id="KW-0472">Membrane</keyword>
<evidence type="ECO:0000313" key="8">
    <source>
        <dbReference type="Proteomes" id="UP000325273"/>
    </source>
</evidence>
<feature type="transmembrane region" description="Helical" evidence="5">
    <location>
        <begin position="430"/>
        <end position="450"/>
    </location>
</feature>
<feature type="transmembrane region" description="Helical" evidence="5">
    <location>
        <begin position="102"/>
        <end position="120"/>
    </location>
</feature>
<evidence type="ECO:0000256" key="1">
    <source>
        <dbReference type="ARBA" id="ARBA00004141"/>
    </source>
</evidence>
<keyword evidence="8" id="KW-1185">Reference proteome</keyword>
<evidence type="ECO:0000259" key="6">
    <source>
        <dbReference type="Pfam" id="PF13515"/>
    </source>
</evidence>
<evidence type="ECO:0000256" key="2">
    <source>
        <dbReference type="ARBA" id="ARBA00022692"/>
    </source>
</evidence>
<feature type="transmembrane region" description="Helical" evidence="5">
    <location>
        <begin position="178"/>
        <end position="196"/>
    </location>
</feature>
<name>A0A5B0GVG6_9BURK</name>
<dbReference type="Proteomes" id="UP000325273">
    <property type="component" value="Unassembled WGS sequence"/>
</dbReference>
<dbReference type="InterPro" id="IPR049453">
    <property type="entry name" value="Memb_transporter_dom"/>
</dbReference>
<feature type="transmembrane region" description="Helical" evidence="5">
    <location>
        <begin position="339"/>
        <end position="359"/>
    </location>
</feature>
<feature type="transmembrane region" description="Helical" evidence="5">
    <location>
        <begin position="394"/>
        <end position="410"/>
    </location>
</feature>
<keyword evidence="3 5" id="KW-1133">Transmembrane helix</keyword>
<dbReference type="AlphaFoldDB" id="A0A5B0GVG6"/>
<keyword evidence="2 5" id="KW-0812">Transmembrane</keyword>
<comment type="caution">
    <text evidence="7">The sequence shown here is derived from an EMBL/GenBank/DDBJ whole genome shotgun (WGS) entry which is preliminary data.</text>
</comment>
<evidence type="ECO:0000256" key="4">
    <source>
        <dbReference type="ARBA" id="ARBA00023136"/>
    </source>
</evidence>
<reference evidence="7 8" key="1">
    <citation type="submission" date="2019-08" db="EMBL/GenBank/DDBJ databases">
        <title>Paraburkholderia sp. DCY113.</title>
        <authorList>
            <person name="Kang J."/>
        </authorList>
    </citation>
    <scope>NUCLEOTIDE SEQUENCE [LARGE SCALE GENOMIC DNA]</scope>
    <source>
        <strain evidence="7 8">DCY113</strain>
    </source>
</reference>
<evidence type="ECO:0000313" key="7">
    <source>
        <dbReference type="EMBL" id="KAA1006874.1"/>
    </source>
</evidence>
<feature type="transmembrane region" description="Helical" evidence="5">
    <location>
        <begin position="126"/>
        <end position="145"/>
    </location>
</feature>
<accession>A0A5B0GVG6</accession>
<dbReference type="GO" id="GO:0016020">
    <property type="term" value="C:membrane"/>
    <property type="evidence" value="ECO:0007669"/>
    <property type="project" value="UniProtKB-SubCell"/>
</dbReference>
<dbReference type="EMBL" id="VTUZ01000018">
    <property type="protein sequence ID" value="KAA1006874.1"/>
    <property type="molecule type" value="Genomic_DNA"/>
</dbReference>